<proteinExistence type="predicted"/>
<dbReference type="Pfam" id="PF13723">
    <property type="entry name" value="Ketoacyl-synt_2"/>
    <property type="match status" value="1"/>
</dbReference>
<feature type="domain" description="Beta-ketoacyl synthase-like N-terminal" evidence="1">
    <location>
        <begin position="40"/>
        <end position="194"/>
    </location>
</feature>
<dbReference type="Gene3D" id="3.40.47.10">
    <property type="match status" value="1"/>
</dbReference>
<evidence type="ECO:0000313" key="3">
    <source>
        <dbReference type="Proteomes" id="UP000505306"/>
    </source>
</evidence>
<organism evidence="2 3">
    <name type="scientific">Rasiella rasia</name>
    <dbReference type="NCBI Taxonomy" id="2744027"/>
    <lineage>
        <taxon>Bacteria</taxon>
        <taxon>Pseudomonadati</taxon>
        <taxon>Bacteroidota</taxon>
        <taxon>Flavobacteriia</taxon>
        <taxon>Flavobacteriales</taxon>
        <taxon>Flavobacteriaceae</taxon>
        <taxon>Rasiella</taxon>
    </lineage>
</organism>
<name>A0A6G6GNM3_9FLAO</name>
<dbReference type="AlphaFoldDB" id="A0A6G6GNM3"/>
<dbReference type="KEGG" id="mgel:G5B37_11250"/>
<evidence type="ECO:0000259" key="1">
    <source>
        <dbReference type="Pfam" id="PF13723"/>
    </source>
</evidence>
<keyword evidence="3" id="KW-1185">Reference proteome</keyword>
<dbReference type="GO" id="GO:0016746">
    <property type="term" value="F:acyltransferase activity"/>
    <property type="evidence" value="ECO:0007669"/>
    <property type="project" value="InterPro"/>
</dbReference>
<accession>A0A6G6GNM3</accession>
<dbReference type="EMBL" id="CP049057">
    <property type="protein sequence ID" value="QIE60117.1"/>
    <property type="molecule type" value="Genomic_DNA"/>
</dbReference>
<evidence type="ECO:0000313" key="2">
    <source>
        <dbReference type="EMBL" id="QIE60117.1"/>
    </source>
</evidence>
<reference evidence="2 3" key="1">
    <citation type="submission" date="2020-02" db="EMBL/GenBank/DDBJ databases">
        <title>Complete genome sequence of Flavobacteriaceae bacterium.</title>
        <authorList>
            <person name="Kim S.-J."/>
            <person name="Kim Y.-S."/>
            <person name="Kim K.-H."/>
        </authorList>
    </citation>
    <scope>NUCLEOTIDE SEQUENCE [LARGE SCALE GENOMIC DNA]</scope>
    <source>
        <strain evidence="2 3">RR4-40</strain>
    </source>
</reference>
<protein>
    <submittedName>
        <fullName evidence="2">Beta-ketoacyl synthase chain length factor</fullName>
    </submittedName>
</protein>
<dbReference type="Proteomes" id="UP000505306">
    <property type="component" value="Chromosome"/>
</dbReference>
<dbReference type="RefSeq" id="WP_164680129.1">
    <property type="nucleotide sequence ID" value="NZ_CP049057.1"/>
</dbReference>
<gene>
    <name evidence="2" type="ORF">G5B37_11250</name>
</gene>
<dbReference type="InterPro" id="IPR014030">
    <property type="entry name" value="Ketoacyl_synth_N"/>
</dbReference>
<dbReference type="SUPFAM" id="SSF53901">
    <property type="entry name" value="Thiolase-like"/>
    <property type="match status" value="1"/>
</dbReference>
<sequence length="337" mass="37288">MKPVYIHSAVCISAQPSFEEQVMHKLPFSEEKIKAVHPQYRDFISPAAARRMAPVVKMGVTSASKALLEANLVTPDAIITGSGMGCMQDTEKFLNALLKNNEQFLTPTAFIQSTHNTVGGQIALGLKCQVYNTTYVHGSLSFESALQDAYIAINEKASQKILVGAFDELGTEFVDYVALQDKRTSSAKNVPYSEGAGFFVLSGETTKHSVQLKGMTTISSASESDIVSKLERFLALHNCSFDAIDMLFLGNTGDCYDGFYDVVHRHFPEELEKISFKEFSGEFYTAITFAMWWAYYVVSNQCHPGAQVASKAAQRYSNVLIYNQDKGRNHSFLLLGK</sequence>
<dbReference type="InterPro" id="IPR016039">
    <property type="entry name" value="Thiolase-like"/>
</dbReference>